<name>A0ACB8X7H1_9TELE</name>
<accession>A0ACB8X7H1</accession>
<protein>
    <submittedName>
        <fullName evidence="1">Uncharacterized protein</fullName>
    </submittedName>
</protein>
<proteinExistence type="predicted"/>
<keyword evidence="2" id="KW-1185">Reference proteome</keyword>
<sequence length="766" mass="87110">MGEQIYATGVAAKLRNQWDRENGLGQNHNAVKFLGQDYESLQAQSLQSGRLFEDNLFPCNPSSLGFNDLGPRSSKTQGVRWMRPTEFCRHPEFIVDGATRTDICQGALGESNREGSQLFHCYCRVIQPWEDRREIRFNLAESQSEKCRQKPKGTGDCWLLAAIASLTLNDNLLHRVVPHGQSFGQGYAGIFHFQFWQFGEWVDVVIDDRLPVKDGKLLFVHSAEGTEFWSALLEKAYAKLNGCYEALSGGSTSEGFEDFTGGVTEMYELGKAPPDLFSIISRAIERGSLLGCSIDITSSVDMEAVTFKKLVKGHAYSVTGVEEVMYRGNMTKLVRIRNPWGEVEWTGAWSDNSREWDSVDGSVRSRLQNRSEDGEFWMSFNDFLREFTRLELCNLTADALQNSQLKKWSSSLYQGEWRRGSTAGGCRNYPATFWLNPQFKIALQHPDTPGKSDCSFLVGLMQKDRRKKRREGQDMETIGFAVYEVPSEKGFENIKSTCLLSQFKGGSGVHLKRDFFLTHASSARSELFINLREVSSRLRLPAGEYIIVPSTFEPSNRTKRPTSSSGFSLRSLQTRSEELDDDIKAKLPPEVYLDESQIDPGFKSLFRQLAGADMEISLTELQTILNRIISKHKDLKTDGFTKEACRSMINLMDTDGSGKLGLTEFHVLWEKIKRYLTIFREFDLDKSGTMSSYEMRMALNSAGFTLNNHLFQLIILRYSEADMSVDFDNFVTCLVRLETMYKTFKTMDTDKDNVICLDFFQVWQKC</sequence>
<reference evidence="1" key="1">
    <citation type="submission" date="2022-04" db="EMBL/GenBank/DDBJ databases">
        <title>Jade perch genome.</title>
        <authorList>
            <person name="Chao B."/>
        </authorList>
    </citation>
    <scope>NUCLEOTIDE SEQUENCE</scope>
    <source>
        <strain evidence="1">CB-2022</strain>
    </source>
</reference>
<evidence type="ECO:0000313" key="2">
    <source>
        <dbReference type="Proteomes" id="UP000831701"/>
    </source>
</evidence>
<organism evidence="1 2">
    <name type="scientific">Scortum barcoo</name>
    <name type="common">barcoo grunter</name>
    <dbReference type="NCBI Taxonomy" id="214431"/>
    <lineage>
        <taxon>Eukaryota</taxon>
        <taxon>Metazoa</taxon>
        <taxon>Chordata</taxon>
        <taxon>Craniata</taxon>
        <taxon>Vertebrata</taxon>
        <taxon>Euteleostomi</taxon>
        <taxon>Actinopterygii</taxon>
        <taxon>Neopterygii</taxon>
        <taxon>Teleostei</taxon>
        <taxon>Neoteleostei</taxon>
        <taxon>Acanthomorphata</taxon>
        <taxon>Eupercaria</taxon>
        <taxon>Centrarchiformes</taxon>
        <taxon>Terapontoidei</taxon>
        <taxon>Terapontidae</taxon>
        <taxon>Scortum</taxon>
    </lineage>
</organism>
<dbReference type="EMBL" id="CM041532">
    <property type="protein sequence ID" value="KAI3376272.1"/>
    <property type="molecule type" value="Genomic_DNA"/>
</dbReference>
<comment type="caution">
    <text evidence="1">The sequence shown here is derived from an EMBL/GenBank/DDBJ whole genome shotgun (WGS) entry which is preliminary data.</text>
</comment>
<gene>
    <name evidence="1" type="ORF">L3Q82_016776</name>
</gene>
<evidence type="ECO:0000313" key="1">
    <source>
        <dbReference type="EMBL" id="KAI3376272.1"/>
    </source>
</evidence>
<dbReference type="Proteomes" id="UP000831701">
    <property type="component" value="Chromosome 2"/>
</dbReference>